<evidence type="ECO:0000256" key="7">
    <source>
        <dbReference type="ARBA" id="ARBA00022729"/>
    </source>
</evidence>
<dbReference type="Pfam" id="PF10531">
    <property type="entry name" value="SLBB"/>
    <property type="match status" value="3"/>
</dbReference>
<protein>
    <submittedName>
        <fullName evidence="19">Putative capsule polysaccharide export protein</fullName>
    </submittedName>
</protein>
<reference evidence="19 20" key="1">
    <citation type="submission" date="2006-02" db="EMBL/GenBank/DDBJ databases">
        <authorList>
            <person name="Murray A."/>
            <person name="Staley J."/>
            <person name="Ferriera S."/>
            <person name="Johnson J."/>
            <person name="Kravitz S."/>
            <person name="Halpern A."/>
            <person name="Remington K."/>
            <person name="Beeson K."/>
            <person name="Tran B."/>
            <person name="Rogers Y.-H."/>
            <person name="Friedman R."/>
            <person name="Venter J.C."/>
        </authorList>
    </citation>
    <scope>NUCLEOTIDE SEQUENCE [LARGE SCALE GENOMIC DNA]</scope>
    <source>
        <strain evidence="19 20">23-P</strain>
    </source>
</reference>
<name>A4BYL4_9FLAO</name>
<keyword evidence="13" id="KW-0998">Cell outer membrane</keyword>
<evidence type="ECO:0000313" key="19">
    <source>
        <dbReference type="EMBL" id="EAR12257.1"/>
    </source>
</evidence>
<dbReference type="GO" id="GO:0015288">
    <property type="term" value="F:porin activity"/>
    <property type="evidence" value="ECO:0007669"/>
    <property type="project" value="UniProtKB-KW"/>
</dbReference>
<dbReference type="GO" id="GO:0009279">
    <property type="term" value="C:cell outer membrane"/>
    <property type="evidence" value="ECO:0007669"/>
    <property type="project" value="UniProtKB-SubCell"/>
</dbReference>
<dbReference type="EMBL" id="AAOG01000002">
    <property type="protein sequence ID" value="EAR12257.1"/>
    <property type="molecule type" value="Genomic_DNA"/>
</dbReference>
<dbReference type="Pfam" id="PF06251">
    <property type="entry name" value="Caps_syn_GfcC_C"/>
    <property type="match status" value="1"/>
</dbReference>
<gene>
    <name evidence="19" type="ORF">PI23P_06525</name>
</gene>
<keyword evidence="4" id="KW-1134">Transmembrane beta strand</keyword>
<feature type="domain" description="Polysaccharide export protein N-terminal" evidence="15">
    <location>
        <begin position="144"/>
        <end position="206"/>
    </location>
</feature>
<keyword evidence="3" id="KW-0813">Transport</keyword>
<evidence type="ECO:0000313" key="20">
    <source>
        <dbReference type="Proteomes" id="UP000003053"/>
    </source>
</evidence>
<dbReference type="HOGENOM" id="CLU_011447_1_0_10"/>
<proteinExistence type="inferred from homology"/>
<keyword evidence="10" id="KW-0626">Porin</keyword>
<evidence type="ECO:0000256" key="8">
    <source>
        <dbReference type="ARBA" id="ARBA00023047"/>
    </source>
</evidence>
<accession>A4BYL4</accession>
<evidence type="ECO:0000259" key="16">
    <source>
        <dbReference type="Pfam" id="PF06251"/>
    </source>
</evidence>
<dbReference type="InterPro" id="IPR049712">
    <property type="entry name" value="Poly_export"/>
</dbReference>
<keyword evidence="20" id="KW-1185">Reference proteome</keyword>
<dbReference type="OrthoDB" id="9808948at2"/>
<feature type="domain" description="Soluble ligand binding" evidence="17">
    <location>
        <begin position="490"/>
        <end position="539"/>
    </location>
</feature>
<feature type="domain" description="SLBB" evidence="18">
    <location>
        <begin position="234"/>
        <end position="311"/>
    </location>
</feature>
<keyword evidence="7" id="KW-0732">Signal</keyword>
<keyword evidence="14" id="KW-0449">Lipoprotein</keyword>
<dbReference type="InterPro" id="IPR054765">
    <property type="entry name" value="SLBB_dom"/>
</dbReference>
<dbReference type="Pfam" id="PF22461">
    <property type="entry name" value="SLBB_2"/>
    <property type="match status" value="1"/>
</dbReference>
<dbReference type="InterPro" id="IPR003715">
    <property type="entry name" value="Poly_export_N"/>
</dbReference>
<feature type="domain" description="Soluble ligand binding" evidence="17">
    <location>
        <begin position="318"/>
        <end position="365"/>
    </location>
</feature>
<dbReference type="Proteomes" id="UP000003053">
    <property type="component" value="Unassembled WGS sequence"/>
</dbReference>
<evidence type="ECO:0000256" key="2">
    <source>
        <dbReference type="ARBA" id="ARBA00009450"/>
    </source>
</evidence>
<keyword evidence="12" id="KW-0564">Palmitate</keyword>
<dbReference type="RefSeq" id="WP_004569925.1">
    <property type="nucleotide sequence ID" value="NZ_CH724148.1"/>
</dbReference>
<dbReference type="Gene3D" id="3.10.560.10">
    <property type="entry name" value="Outer membrane lipoprotein wza domain like"/>
    <property type="match status" value="6"/>
</dbReference>
<dbReference type="GO" id="GO:0015159">
    <property type="term" value="F:polysaccharide transmembrane transporter activity"/>
    <property type="evidence" value="ECO:0007669"/>
    <property type="project" value="InterPro"/>
</dbReference>
<evidence type="ECO:0000259" key="17">
    <source>
        <dbReference type="Pfam" id="PF10531"/>
    </source>
</evidence>
<dbReference type="PANTHER" id="PTHR33619:SF3">
    <property type="entry name" value="POLYSACCHARIDE EXPORT PROTEIN GFCE-RELATED"/>
    <property type="match status" value="1"/>
</dbReference>
<evidence type="ECO:0000259" key="18">
    <source>
        <dbReference type="Pfam" id="PF22461"/>
    </source>
</evidence>
<dbReference type="GO" id="GO:0006811">
    <property type="term" value="P:monoatomic ion transport"/>
    <property type="evidence" value="ECO:0007669"/>
    <property type="project" value="UniProtKB-KW"/>
</dbReference>
<keyword evidence="6" id="KW-0812">Transmembrane</keyword>
<dbReference type="SUPFAM" id="SSF142984">
    <property type="entry name" value="Nqo1 middle domain-like"/>
    <property type="match status" value="1"/>
</dbReference>
<keyword evidence="9" id="KW-0406">Ion transport</keyword>
<dbReference type="GO" id="GO:0046930">
    <property type="term" value="C:pore complex"/>
    <property type="evidence" value="ECO:0007669"/>
    <property type="project" value="UniProtKB-KW"/>
</dbReference>
<organism evidence="19 20">
    <name type="scientific">Polaribacter irgensii 23-P</name>
    <dbReference type="NCBI Taxonomy" id="313594"/>
    <lineage>
        <taxon>Bacteria</taxon>
        <taxon>Pseudomonadati</taxon>
        <taxon>Bacteroidota</taxon>
        <taxon>Flavobacteriia</taxon>
        <taxon>Flavobacteriales</taxon>
        <taxon>Flavobacteriaceae</taxon>
    </lineage>
</organism>
<evidence type="ECO:0000256" key="10">
    <source>
        <dbReference type="ARBA" id="ARBA00023114"/>
    </source>
</evidence>
<keyword evidence="8" id="KW-0625">Polysaccharide transport</keyword>
<evidence type="ECO:0000256" key="3">
    <source>
        <dbReference type="ARBA" id="ARBA00022448"/>
    </source>
</evidence>
<evidence type="ECO:0000256" key="6">
    <source>
        <dbReference type="ARBA" id="ARBA00022692"/>
    </source>
</evidence>
<dbReference type="InterPro" id="IPR019554">
    <property type="entry name" value="Soluble_ligand-bd"/>
</dbReference>
<feature type="domain" description="Capsule biosynthesis GfcC-like C-terminal" evidence="16">
    <location>
        <begin position="714"/>
        <end position="778"/>
    </location>
</feature>
<dbReference type="PANTHER" id="PTHR33619">
    <property type="entry name" value="POLYSACCHARIDE EXPORT PROTEIN GFCE-RELATED"/>
    <property type="match status" value="1"/>
</dbReference>
<dbReference type="AlphaFoldDB" id="A4BYL4"/>
<evidence type="ECO:0000256" key="4">
    <source>
        <dbReference type="ARBA" id="ARBA00022452"/>
    </source>
</evidence>
<dbReference type="InterPro" id="IPR010425">
    <property type="entry name" value="Caps_synth_GfcC-like_C"/>
</dbReference>
<dbReference type="Pfam" id="PF02563">
    <property type="entry name" value="Poly_export"/>
    <property type="match status" value="1"/>
</dbReference>
<evidence type="ECO:0000256" key="1">
    <source>
        <dbReference type="ARBA" id="ARBA00004571"/>
    </source>
</evidence>
<dbReference type="eggNOG" id="COG1596">
    <property type="taxonomic scope" value="Bacteria"/>
</dbReference>
<evidence type="ECO:0000259" key="15">
    <source>
        <dbReference type="Pfam" id="PF02563"/>
    </source>
</evidence>
<evidence type="ECO:0000256" key="9">
    <source>
        <dbReference type="ARBA" id="ARBA00023065"/>
    </source>
</evidence>
<comment type="caution">
    <text evidence="19">The sequence shown here is derived from an EMBL/GenBank/DDBJ whole genome shotgun (WGS) entry which is preliminary data.</text>
</comment>
<evidence type="ECO:0000256" key="14">
    <source>
        <dbReference type="ARBA" id="ARBA00023288"/>
    </source>
</evidence>
<evidence type="ECO:0000256" key="13">
    <source>
        <dbReference type="ARBA" id="ARBA00023237"/>
    </source>
</evidence>
<keyword evidence="5" id="KW-0762">Sugar transport</keyword>
<comment type="subcellular location">
    <subcellularLocation>
        <location evidence="1">Cell outer membrane</location>
        <topology evidence="1">Multi-pass membrane protein</topology>
    </subcellularLocation>
</comment>
<dbReference type="STRING" id="313594.PI23P_06525"/>
<comment type="similarity">
    <text evidence="2">Belongs to the BexD/CtrA/VexA family.</text>
</comment>
<sequence>MKKNRQTYLLVLLVFFTSIVFSQDISSIKDIDVNALSDEEIASYWSRVQKKGYTMEQVEVLGKAQGVSASKLADFKRRVNALVSNKPIAAAVIEEGEKELLGNEPYGLKEGELFEENSPEPLLFGYDFFNNAKISFAPAVNIAVPENYQIGPGDEIMIDLWGASEITYNATVNNAGSIQIKGIGFIFINGFTLENASKKIRSKLKSKHAGIAAPSNSYNKINTNITVSKIRTVQVNIIGEVKVPGTYALNSLSTVLNALYVAGGPTKMGTFRAVKLVRANKVVAVLDIYSYLLFGTQEGNLKLQDQDVLLVGPYLNLVSVEGAVKRPGLYELKEGQTLFDLVKYFGGFTPKAYTSLLVIERLNGTRKEVKEVVLKEASSFQMQAGDKLVVQEILDTFENKVVLEGEVFRAGDYELTNNMDLKMLLTKAEGVTPDAFLPRGLLVRTEKGANKENIAFSVEAVLKGEVKILLNARDQVRIFNKKELREERTISISGAVNTPQTIDFIEKLQIEDVIAMSGGLQEGADPEVISVSRRLKDGSFASLSQIFAVSSERNLSLNNGNPFYLAPFDIVNVRYEKGYRAQESVVVKGEVKYEGDYILESKNERISDLIKRAGGLTDFADIKGAALIRKIKEKKTKEILKNIANSEGDNLDVEALQEMEETATEFKIGIDLVSILSNKGSEIDMFLREGDVLMIPAKSQTVEVLGIVLRPSLVLFKEGQSLRTYIEKSGGFGETAKKSKIYVSYANGDIKTVRNFFFYKRYPKLAPGATIFVPAKPEKAKMSTAEILGITSSIATLGILIQTMLR</sequence>
<feature type="domain" description="Soluble ligand binding" evidence="17">
    <location>
        <begin position="585"/>
        <end position="632"/>
    </location>
</feature>
<evidence type="ECO:0000256" key="12">
    <source>
        <dbReference type="ARBA" id="ARBA00023139"/>
    </source>
</evidence>
<evidence type="ECO:0000256" key="5">
    <source>
        <dbReference type="ARBA" id="ARBA00022597"/>
    </source>
</evidence>
<keyword evidence="11" id="KW-0472">Membrane</keyword>
<evidence type="ECO:0000256" key="11">
    <source>
        <dbReference type="ARBA" id="ARBA00023136"/>
    </source>
</evidence>